<dbReference type="KEGG" id="pum:HGP31_18265"/>
<protein>
    <submittedName>
        <fullName evidence="2">SagB/ThcOx family dehydrogenase</fullName>
    </submittedName>
</protein>
<dbReference type="RefSeq" id="WP_168758348.1">
    <property type="nucleotide sequence ID" value="NZ_CP051487.1"/>
</dbReference>
<dbReference type="InterPro" id="IPR000415">
    <property type="entry name" value="Nitroreductase-like"/>
</dbReference>
<accession>A0AAE6ZVQ3</accession>
<evidence type="ECO:0000313" key="3">
    <source>
        <dbReference type="Proteomes" id="UP000501367"/>
    </source>
</evidence>
<name>A0AAE6ZVQ3_9PSED</name>
<feature type="domain" description="Nitroreductase" evidence="1">
    <location>
        <begin position="85"/>
        <end position="261"/>
    </location>
</feature>
<dbReference type="GeneID" id="72195548"/>
<evidence type="ECO:0000313" key="2">
    <source>
        <dbReference type="EMBL" id="QJC80167.1"/>
    </source>
</evidence>
<reference evidence="2 3" key="1">
    <citation type="submission" date="2020-04" db="EMBL/GenBank/DDBJ databases">
        <authorList>
            <person name="Yao Y."/>
            <person name="He Z."/>
        </authorList>
    </citation>
    <scope>NUCLEOTIDE SEQUENCE [LARGE SCALE GENOMIC DNA]</scope>
    <source>
        <strain evidence="2 3">CY-1</strain>
    </source>
</reference>
<dbReference type="CDD" id="cd02142">
    <property type="entry name" value="McbC_SagB-like_oxidoreductase"/>
    <property type="match status" value="1"/>
</dbReference>
<dbReference type="Gene3D" id="3.40.109.10">
    <property type="entry name" value="NADH Oxidase"/>
    <property type="match status" value="1"/>
</dbReference>
<dbReference type="InterPro" id="IPR052544">
    <property type="entry name" value="Bacteriocin_Proc_Enz"/>
</dbReference>
<dbReference type="SUPFAM" id="SSF55469">
    <property type="entry name" value="FMN-dependent nitroreductase-like"/>
    <property type="match status" value="1"/>
</dbReference>
<dbReference type="GO" id="GO:0016491">
    <property type="term" value="F:oxidoreductase activity"/>
    <property type="evidence" value="ECO:0007669"/>
    <property type="project" value="InterPro"/>
</dbReference>
<organism evidence="2 3">
    <name type="scientific">Pseudomonas umsongensis</name>
    <dbReference type="NCBI Taxonomy" id="198618"/>
    <lineage>
        <taxon>Bacteria</taxon>
        <taxon>Pseudomonadati</taxon>
        <taxon>Pseudomonadota</taxon>
        <taxon>Gammaproteobacteria</taxon>
        <taxon>Pseudomonadales</taxon>
        <taxon>Pseudomonadaceae</taxon>
        <taxon>Pseudomonas</taxon>
    </lineage>
</organism>
<dbReference type="PANTHER" id="PTHR43745:SF2">
    <property type="entry name" value="NITROREDUCTASE MJ1384-RELATED"/>
    <property type="match status" value="1"/>
</dbReference>
<dbReference type="AlphaFoldDB" id="A0AAE6ZVQ3"/>
<dbReference type="Proteomes" id="UP000501367">
    <property type="component" value="Chromosome"/>
</dbReference>
<dbReference type="Pfam" id="PF00881">
    <property type="entry name" value="Nitroreductase"/>
    <property type="match status" value="1"/>
</dbReference>
<dbReference type="PANTHER" id="PTHR43745">
    <property type="entry name" value="NITROREDUCTASE MJ1384-RELATED"/>
    <property type="match status" value="1"/>
</dbReference>
<dbReference type="EMBL" id="CP051487">
    <property type="protein sequence ID" value="QJC80167.1"/>
    <property type="molecule type" value="Genomic_DNA"/>
</dbReference>
<gene>
    <name evidence="2" type="ORF">HGP31_18265</name>
</gene>
<evidence type="ECO:0000259" key="1">
    <source>
        <dbReference type="Pfam" id="PF00881"/>
    </source>
</evidence>
<sequence>MKYIPHDYYLKFMDSKVHAETVDFHARGNYTIHDAFAHTTRLHSISDKDLSQLTGNELRLYPDMDITFPIDPKVKPNSAICRDESCGTFSKESIEFFRVEKLVSPLLCSREDGYKRGYPSGGALYPVEVFICSLMDEDKNWPCPEKILHLLPHSKKFEIVQGTQDVEDLKKAVLSAPGSIGSPSVAIIYAVYIPKTLFKYRYRGYRLALMEVGSIYMLIELQAKTLGLRCRLWSAYTDTMLSKAIGLNPTLFFPVCVHFIGEQHDPI</sequence>
<dbReference type="InterPro" id="IPR029479">
    <property type="entry name" value="Nitroreductase"/>
</dbReference>
<proteinExistence type="predicted"/>